<evidence type="ECO:0000313" key="1">
    <source>
        <dbReference type="EMBL" id="MPM74903.1"/>
    </source>
</evidence>
<reference evidence="1" key="1">
    <citation type="submission" date="2019-08" db="EMBL/GenBank/DDBJ databases">
        <authorList>
            <person name="Kucharzyk K."/>
            <person name="Murdoch R.W."/>
            <person name="Higgins S."/>
            <person name="Loffler F."/>
        </authorList>
    </citation>
    <scope>NUCLEOTIDE SEQUENCE</scope>
</reference>
<gene>
    <name evidence="1" type="ORF">SDC9_121892</name>
</gene>
<comment type="caution">
    <text evidence="1">The sequence shown here is derived from an EMBL/GenBank/DDBJ whole genome shotgun (WGS) entry which is preliminary data.</text>
</comment>
<organism evidence="1">
    <name type="scientific">bioreactor metagenome</name>
    <dbReference type="NCBI Taxonomy" id="1076179"/>
    <lineage>
        <taxon>unclassified sequences</taxon>
        <taxon>metagenomes</taxon>
        <taxon>ecological metagenomes</taxon>
    </lineage>
</organism>
<name>A0A645CDB6_9ZZZZ</name>
<dbReference type="EMBL" id="VSSQ01026268">
    <property type="protein sequence ID" value="MPM74903.1"/>
    <property type="molecule type" value="Genomic_DNA"/>
</dbReference>
<dbReference type="AlphaFoldDB" id="A0A645CDB6"/>
<proteinExistence type="predicted"/>
<accession>A0A645CDB6</accession>
<protein>
    <submittedName>
        <fullName evidence="1">Uncharacterized protein</fullName>
    </submittedName>
</protein>
<sequence>MKSSAELPGADSAFDGSFSWHEQFYRIESKPVEAEADQLFSNPPPYLRMNRLISSTQVLLFYHHLPIPVDKRNGKLKECLHAVPAIPSKTEKPAGLHSDL</sequence>